<organism evidence="6 7">
    <name type="scientific">Lactobacillus gigeriorum DSM 23908 = CRBIP 24.85</name>
    <dbReference type="NCBI Taxonomy" id="1423751"/>
    <lineage>
        <taxon>Bacteria</taxon>
        <taxon>Bacillati</taxon>
        <taxon>Bacillota</taxon>
        <taxon>Bacilli</taxon>
        <taxon>Lactobacillales</taxon>
        <taxon>Lactobacillaceae</taxon>
        <taxon>Lactobacillus</taxon>
    </lineage>
</organism>
<dbReference type="Gene3D" id="3.30.1600.10">
    <property type="entry name" value="SIR2/SIRT2 'Small Domain"/>
    <property type="match status" value="1"/>
</dbReference>
<keyword evidence="7" id="KW-1185">Reference proteome</keyword>
<dbReference type="EMBL" id="AYZO01000009">
    <property type="protein sequence ID" value="KRN13778.1"/>
    <property type="molecule type" value="Genomic_DNA"/>
</dbReference>
<keyword evidence="2" id="KW-0808">Transferase</keyword>
<evidence type="ECO:0000256" key="1">
    <source>
        <dbReference type="ARBA" id="ARBA00012928"/>
    </source>
</evidence>
<dbReference type="EC" id="2.3.1.286" evidence="1"/>
<evidence type="ECO:0000313" key="6">
    <source>
        <dbReference type="EMBL" id="KRN13778.1"/>
    </source>
</evidence>
<keyword evidence="3" id="KW-0520">NAD</keyword>
<feature type="binding site" evidence="4">
    <location>
        <position position="159"/>
    </location>
    <ligand>
        <name>Zn(2+)</name>
        <dbReference type="ChEBI" id="CHEBI:29105"/>
    </ligand>
</feature>
<accession>A0ABR5PVP3</accession>
<feature type="domain" description="Deacetylase sirtuin-type" evidence="5">
    <location>
        <begin position="13"/>
        <end position="247"/>
    </location>
</feature>
<dbReference type="PROSITE" id="PS50305">
    <property type="entry name" value="SIRTUIN"/>
    <property type="match status" value="1"/>
</dbReference>
<evidence type="ECO:0000313" key="7">
    <source>
        <dbReference type="Proteomes" id="UP000051521"/>
    </source>
</evidence>
<dbReference type="InterPro" id="IPR026590">
    <property type="entry name" value="Ssirtuin_cat_dom"/>
</dbReference>
<keyword evidence="4" id="KW-0862">Zinc</keyword>
<feature type="binding site" evidence="4">
    <location>
        <position position="141"/>
    </location>
    <ligand>
        <name>Zn(2+)</name>
        <dbReference type="ChEBI" id="CHEBI:29105"/>
    </ligand>
</feature>
<evidence type="ECO:0000256" key="2">
    <source>
        <dbReference type="ARBA" id="ARBA00022679"/>
    </source>
</evidence>
<dbReference type="InterPro" id="IPR026591">
    <property type="entry name" value="Sirtuin_cat_small_dom_sf"/>
</dbReference>
<dbReference type="SUPFAM" id="SSF52467">
    <property type="entry name" value="DHS-like NAD/FAD-binding domain"/>
    <property type="match status" value="1"/>
</dbReference>
<sequence>MVLELTGIESRKIMIDTSKITTLKHDIEEAKHVVFLTGAGISTHSGIPDYRSKTGIYNGISEPPETILSEDTLYQRPELFHNFVMQNMYFPDAQPNPIHEKIAKICNEKGYLITQNIDRLDTKAGNQHVLEFHGNLYEIYCTKCHQPVSYEAYAQDFRHQDCGGIIRPKVVLYGEAINPETLTKSVEIMRQSDLIIIAGTSFVVYPFAQLLAYRNPAAKIWAVNKTPLPAQGINEIIGDALDVFPNL</sequence>
<comment type="caution">
    <text evidence="6">The sequence shown here is derived from an EMBL/GenBank/DDBJ whole genome shotgun (WGS) entry which is preliminary data.</text>
</comment>
<dbReference type="Gene3D" id="3.40.50.1220">
    <property type="entry name" value="TPP-binding domain"/>
    <property type="match status" value="1"/>
</dbReference>
<evidence type="ECO:0000256" key="3">
    <source>
        <dbReference type="ARBA" id="ARBA00023027"/>
    </source>
</evidence>
<feature type="binding site" evidence="4">
    <location>
        <position position="162"/>
    </location>
    <ligand>
        <name>Zn(2+)</name>
        <dbReference type="ChEBI" id="CHEBI:29105"/>
    </ligand>
</feature>
<evidence type="ECO:0000259" key="5">
    <source>
        <dbReference type="PROSITE" id="PS50305"/>
    </source>
</evidence>
<evidence type="ECO:0000256" key="4">
    <source>
        <dbReference type="PROSITE-ProRule" id="PRU00236"/>
    </source>
</evidence>
<dbReference type="Proteomes" id="UP000051521">
    <property type="component" value="Unassembled WGS sequence"/>
</dbReference>
<reference evidence="6 7" key="1">
    <citation type="journal article" date="2015" name="Genome Announc.">
        <title>Expanding the biotechnology potential of lactobacilli through comparative genomics of 213 strains and associated genera.</title>
        <authorList>
            <person name="Sun Z."/>
            <person name="Harris H.M."/>
            <person name="McCann A."/>
            <person name="Guo C."/>
            <person name="Argimon S."/>
            <person name="Zhang W."/>
            <person name="Yang X."/>
            <person name="Jeffery I.B."/>
            <person name="Cooney J.C."/>
            <person name="Kagawa T.F."/>
            <person name="Liu W."/>
            <person name="Song Y."/>
            <person name="Salvetti E."/>
            <person name="Wrobel A."/>
            <person name="Rasinkangas P."/>
            <person name="Parkhill J."/>
            <person name="Rea M.C."/>
            <person name="O'Sullivan O."/>
            <person name="Ritari J."/>
            <person name="Douillard F.P."/>
            <person name="Paul Ross R."/>
            <person name="Yang R."/>
            <person name="Briner A.E."/>
            <person name="Felis G.E."/>
            <person name="de Vos W.M."/>
            <person name="Barrangou R."/>
            <person name="Klaenhammer T.R."/>
            <person name="Caufield P.W."/>
            <person name="Cui Y."/>
            <person name="Zhang H."/>
            <person name="O'Toole P.W."/>
        </authorList>
    </citation>
    <scope>NUCLEOTIDE SEQUENCE [LARGE SCALE GENOMIC DNA]</scope>
    <source>
        <strain evidence="6 7">DSM 23908</strain>
    </source>
</reference>
<keyword evidence="4" id="KW-0479">Metal-binding</keyword>
<dbReference type="InterPro" id="IPR003000">
    <property type="entry name" value="Sirtuin"/>
</dbReference>
<feature type="binding site" evidence="4">
    <location>
        <position position="144"/>
    </location>
    <ligand>
        <name>Zn(2+)</name>
        <dbReference type="ChEBI" id="CHEBI:29105"/>
    </ligand>
</feature>
<gene>
    <name evidence="6" type="ORF">FC38_GL001832</name>
</gene>
<dbReference type="InterPro" id="IPR029035">
    <property type="entry name" value="DHS-like_NAD/FAD-binding_dom"/>
</dbReference>
<protein>
    <recommendedName>
        <fullName evidence="1">protein acetyllysine N-acetyltransferase</fullName>
        <ecNumber evidence="1">2.3.1.286</ecNumber>
    </recommendedName>
</protein>
<dbReference type="NCBIfam" id="NF001752">
    <property type="entry name" value="PRK00481.1-1"/>
    <property type="match status" value="1"/>
</dbReference>
<name>A0ABR5PVP3_9LACO</name>
<dbReference type="PANTHER" id="PTHR11085:SF4">
    <property type="entry name" value="NAD-DEPENDENT PROTEIN DEACYLASE"/>
    <property type="match status" value="1"/>
</dbReference>
<dbReference type="PANTHER" id="PTHR11085">
    <property type="entry name" value="NAD-DEPENDENT PROTEIN DEACYLASE SIRTUIN-5, MITOCHONDRIAL-RELATED"/>
    <property type="match status" value="1"/>
</dbReference>
<dbReference type="Pfam" id="PF02146">
    <property type="entry name" value="SIR2"/>
    <property type="match status" value="1"/>
</dbReference>
<feature type="active site" description="Proton acceptor" evidence="4">
    <location>
        <position position="133"/>
    </location>
</feature>
<dbReference type="InterPro" id="IPR050134">
    <property type="entry name" value="NAD-dep_sirtuin_deacylases"/>
</dbReference>
<proteinExistence type="predicted"/>